<proteinExistence type="inferred from homology"/>
<dbReference type="InterPro" id="IPR018376">
    <property type="entry name" value="Enoyl-CoA_hyd/isom_CS"/>
</dbReference>
<comment type="similarity">
    <text evidence="1">Belongs to the enoyl-CoA hydratase/isomerase family.</text>
</comment>
<dbReference type="NCBIfam" id="NF006128">
    <property type="entry name" value="PRK08272.1"/>
    <property type="match status" value="1"/>
</dbReference>
<reference evidence="2" key="1">
    <citation type="journal article" date="2015" name="Nature">
        <title>Complex archaea that bridge the gap between prokaryotes and eukaryotes.</title>
        <authorList>
            <person name="Spang A."/>
            <person name="Saw J.H."/>
            <person name="Jorgensen S.L."/>
            <person name="Zaremba-Niedzwiedzka K."/>
            <person name="Martijn J."/>
            <person name="Lind A.E."/>
            <person name="van Eijk R."/>
            <person name="Schleper C."/>
            <person name="Guy L."/>
            <person name="Ettema T.J."/>
        </authorList>
    </citation>
    <scope>NUCLEOTIDE SEQUENCE</scope>
</reference>
<dbReference type="EMBL" id="LAZR01035487">
    <property type="protein sequence ID" value="KKL27376.1"/>
    <property type="molecule type" value="Genomic_DNA"/>
</dbReference>
<dbReference type="SUPFAM" id="SSF52096">
    <property type="entry name" value="ClpP/crotonase"/>
    <property type="match status" value="1"/>
</dbReference>
<comment type="caution">
    <text evidence="2">The sequence shown here is derived from an EMBL/GenBank/DDBJ whole genome shotgun (WGS) entry which is preliminary data.</text>
</comment>
<dbReference type="Gene3D" id="3.90.226.10">
    <property type="entry name" value="2-enoyl-CoA Hydratase, Chain A, domain 1"/>
    <property type="match status" value="1"/>
</dbReference>
<dbReference type="InterPro" id="IPR001753">
    <property type="entry name" value="Enoyl-CoA_hydra/iso"/>
</dbReference>
<dbReference type="Pfam" id="PF00378">
    <property type="entry name" value="ECH_1"/>
    <property type="match status" value="1"/>
</dbReference>
<dbReference type="GO" id="GO:0003824">
    <property type="term" value="F:catalytic activity"/>
    <property type="evidence" value="ECO:0007669"/>
    <property type="project" value="InterPro"/>
</dbReference>
<organism evidence="2">
    <name type="scientific">marine sediment metagenome</name>
    <dbReference type="NCBI Taxonomy" id="412755"/>
    <lineage>
        <taxon>unclassified sequences</taxon>
        <taxon>metagenomes</taxon>
        <taxon>ecological metagenomes</taxon>
    </lineage>
</organism>
<dbReference type="CDD" id="cd06558">
    <property type="entry name" value="crotonase-like"/>
    <property type="match status" value="1"/>
</dbReference>
<dbReference type="PROSITE" id="PS00166">
    <property type="entry name" value="ENOYL_COA_HYDRATASE"/>
    <property type="match status" value="1"/>
</dbReference>
<dbReference type="AlphaFoldDB" id="A0A0F9EC02"/>
<sequence>MAYETIIYETDGPVARITLNRPQRLNAINIAMTEELERAVGEANANADVRVIILRGAGRAFCAGFDLEPGLFTGPAQWDPVADYSATTTLAARFMSLWYSRKPTIAQVHGWCVAGGTDMVLCSDLIVAAEDAQIGYAPARVWGSPLTAMWAHRLSAEWAKRLLLTGDPVDGRTAERIGLIHKAVPAADLEREVERLAQRMGQIPSSQLVSMKLLVNQAYENMGLRTTQLLGSLLDGLMRHTPEGLAWRRLIDEKGIREAVRERDAPFGDYSTRRQP</sequence>
<accession>A0A0F9EC02</accession>
<name>A0A0F9EC02_9ZZZZ</name>
<dbReference type="InterPro" id="IPR029045">
    <property type="entry name" value="ClpP/crotonase-like_dom_sf"/>
</dbReference>
<dbReference type="PANTHER" id="PTHR43802:SF1">
    <property type="entry name" value="IP11341P-RELATED"/>
    <property type="match status" value="1"/>
</dbReference>
<protein>
    <recommendedName>
        <fullName evidence="3">Enoyl-CoA hydratase</fullName>
    </recommendedName>
</protein>
<evidence type="ECO:0000313" key="2">
    <source>
        <dbReference type="EMBL" id="KKL27376.1"/>
    </source>
</evidence>
<evidence type="ECO:0008006" key="3">
    <source>
        <dbReference type="Google" id="ProtNLM"/>
    </source>
</evidence>
<gene>
    <name evidence="2" type="ORF">LCGC14_2385770</name>
</gene>
<dbReference type="PANTHER" id="PTHR43802">
    <property type="entry name" value="ENOYL-COA HYDRATASE"/>
    <property type="match status" value="1"/>
</dbReference>
<evidence type="ECO:0000256" key="1">
    <source>
        <dbReference type="ARBA" id="ARBA00005254"/>
    </source>
</evidence>